<reference evidence="1 2" key="1">
    <citation type="submission" date="2018-01" db="EMBL/GenBank/DDBJ databases">
        <title>Genome sequence of a Cantenovulum-like bacteria.</title>
        <authorList>
            <person name="Tan W.R."/>
            <person name="Lau N.-S."/>
            <person name="Go F."/>
            <person name="Amirul A.-A.A."/>
        </authorList>
    </citation>
    <scope>NUCLEOTIDE SEQUENCE [LARGE SCALE GENOMIC DNA]</scope>
    <source>
        <strain evidence="1 2">CCB-QB4</strain>
    </source>
</reference>
<dbReference type="Proteomes" id="UP000244441">
    <property type="component" value="Chromosome"/>
</dbReference>
<sequence>MPHFDVFNGDADGICALLQLRLAQPRDAELITGVKRDIKLLSQVKGQADSLVTVLDISMDKNHDALLAVLADGAQVFYCDHHFAGDMPQHANLETLINTAPDTCTSLLINQYLNGAYANWAIVAAYGDNILTGAEALADQQGLSQTQRETLKALGIAINYNGYGASLADLHITPAELFKRLLAYPDPLEFAESKNSLYQTLLANYQADLDKVKTAQLVHESPTGRIYQLPNQAWARRISGVWGNDLANERQNLAHAVLTDLDQGGYLVSVRAPKNNPLGADELCRQFATGGGRKAAAGINNLPNDELQRFITTFEQTFS</sequence>
<dbReference type="PANTHER" id="PTHR42146:SF1">
    <property type="entry name" value="OLIGORIBONUCLEASE NRNB"/>
    <property type="match status" value="1"/>
</dbReference>
<keyword evidence="1" id="KW-0808">Transferase</keyword>
<dbReference type="PANTHER" id="PTHR42146">
    <property type="entry name" value="3',5'-CYCLIC-NUCLEOTIDE PHOSPHODIESTERASE"/>
    <property type="match status" value="1"/>
</dbReference>
<dbReference type="InterPro" id="IPR038763">
    <property type="entry name" value="DHH_sf"/>
</dbReference>
<dbReference type="RefSeq" id="WP_108602793.1">
    <property type="nucleotide sequence ID" value="NZ_CP026604.1"/>
</dbReference>
<name>A0A2S0VR91_9ALTE</name>
<dbReference type="GO" id="GO:0016740">
    <property type="term" value="F:transferase activity"/>
    <property type="evidence" value="ECO:0007669"/>
    <property type="project" value="UniProtKB-KW"/>
</dbReference>
<accession>A0A2S0VR91</accession>
<dbReference type="OrthoDB" id="5429547at2"/>
<protein>
    <submittedName>
        <fullName evidence="1">Acetyltransferase</fullName>
    </submittedName>
</protein>
<dbReference type="EMBL" id="CP026604">
    <property type="protein sequence ID" value="AWB66737.1"/>
    <property type="molecule type" value="Genomic_DNA"/>
</dbReference>
<dbReference type="KEGG" id="cate:C2869_09985"/>
<organism evidence="1 2">
    <name type="scientific">Saccharobesus litoralis</name>
    <dbReference type="NCBI Taxonomy" id="2172099"/>
    <lineage>
        <taxon>Bacteria</taxon>
        <taxon>Pseudomonadati</taxon>
        <taxon>Pseudomonadota</taxon>
        <taxon>Gammaproteobacteria</taxon>
        <taxon>Alteromonadales</taxon>
        <taxon>Alteromonadaceae</taxon>
        <taxon>Saccharobesus</taxon>
    </lineage>
</organism>
<keyword evidence="2" id="KW-1185">Reference proteome</keyword>
<dbReference type="AlphaFoldDB" id="A0A2S0VR91"/>
<dbReference type="InterPro" id="IPR052968">
    <property type="entry name" value="Nucleotide_metab_enz"/>
</dbReference>
<proteinExistence type="predicted"/>
<evidence type="ECO:0000313" key="2">
    <source>
        <dbReference type="Proteomes" id="UP000244441"/>
    </source>
</evidence>
<evidence type="ECO:0000313" key="1">
    <source>
        <dbReference type="EMBL" id="AWB66737.1"/>
    </source>
</evidence>
<gene>
    <name evidence="1" type="ORF">C2869_09985</name>
</gene>
<dbReference type="SUPFAM" id="SSF64182">
    <property type="entry name" value="DHH phosphoesterases"/>
    <property type="match status" value="1"/>
</dbReference>